<name>A0A091N4I0_APAVI</name>
<accession>A0A091N4I0</accession>
<proteinExistence type="predicted"/>
<evidence type="ECO:0000259" key="1">
    <source>
        <dbReference type="PROSITE" id="PS51284"/>
    </source>
</evidence>
<dbReference type="InterPro" id="IPR045093">
    <property type="entry name" value="Cullin"/>
</dbReference>
<dbReference type="InterPro" id="IPR004939">
    <property type="entry name" value="APC_su10/DOC_dom"/>
</dbReference>
<sequence>VPPGWSYEHDLELGHFLYDHSEKELQHRDCTKDHLSSIEVSSQAENCGAAHLTDSQEDTYWESNGLPGEHWVRLNMKKGVIIKKLWLVVDARADSYIPRRVAVYGGTPNNLQHLRTVLINMQSYRAVCILRDVKTYMPVLEIRILTCQEHGNNVRLRGIKLKSFWEWDLILNADISDMSHPAGRVRYPLLEGVDADVLYRRAVLIQRFVQLLDSVLHYLIPCSEDGIGTFNALR</sequence>
<dbReference type="PROSITE" id="PS51284">
    <property type="entry name" value="DOC"/>
    <property type="match status" value="1"/>
</dbReference>
<feature type="domain" description="DOC" evidence="1">
    <location>
        <begin position="8"/>
        <end position="188"/>
    </location>
</feature>
<dbReference type="PANTHER" id="PTHR22771">
    <property type="entry name" value="CULLIN AND GALACTOSE-BINDING DOMAIN-CONTAINING"/>
    <property type="match status" value="1"/>
</dbReference>
<dbReference type="PANTHER" id="PTHR22771:SF4">
    <property type="entry name" value="CULLIN 7-RELATED"/>
    <property type="match status" value="1"/>
</dbReference>
<reference evidence="2 3" key="1">
    <citation type="submission" date="2014-04" db="EMBL/GenBank/DDBJ databases">
        <title>Genome evolution of avian class.</title>
        <authorList>
            <person name="Zhang G."/>
            <person name="Li C."/>
        </authorList>
    </citation>
    <scope>NUCLEOTIDE SEQUENCE [LARGE SCALE GENOMIC DNA]</scope>
    <source>
        <strain evidence="2">BGI_N311</strain>
    </source>
</reference>
<dbReference type="Pfam" id="PF03256">
    <property type="entry name" value="ANAPC10"/>
    <property type="match status" value="1"/>
</dbReference>
<dbReference type="EMBL" id="KL375904">
    <property type="protein sequence ID" value="KFP83824.1"/>
    <property type="molecule type" value="Genomic_DNA"/>
</dbReference>
<dbReference type="AlphaFoldDB" id="A0A091N4I0"/>
<dbReference type="SMART" id="SM01337">
    <property type="entry name" value="APC10"/>
    <property type="match status" value="1"/>
</dbReference>
<gene>
    <name evidence="2" type="ORF">N311_05672</name>
</gene>
<feature type="non-terminal residue" evidence="2">
    <location>
        <position position="234"/>
    </location>
</feature>
<dbReference type="Gene3D" id="2.60.120.260">
    <property type="entry name" value="Galactose-binding domain-like"/>
    <property type="match status" value="1"/>
</dbReference>
<protein>
    <submittedName>
        <fullName evidence="2">E3 ubiquitin-protein ligase HECTD3</fullName>
    </submittedName>
</protein>
<organism evidence="2 3">
    <name type="scientific">Apaloderma vittatum</name>
    <name type="common">Bar-tailed trogon</name>
    <dbReference type="NCBI Taxonomy" id="57397"/>
    <lineage>
        <taxon>Eukaryota</taxon>
        <taxon>Metazoa</taxon>
        <taxon>Chordata</taxon>
        <taxon>Craniata</taxon>
        <taxon>Vertebrata</taxon>
        <taxon>Euteleostomi</taxon>
        <taxon>Archelosauria</taxon>
        <taxon>Archosauria</taxon>
        <taxon>Dinosauria</taxon>
        <taxon>Saurischia</taxon>
        <taxon>Theropoda</taxon>
        <taxon>Coelurosauria</taxon>
        <taxon>Aves</taxon>
        <taxon>Neognathae</taxon>
        <taxon>Neoaves</taxon>
        <taxon>Telluraves</taxon>
        <taxon>Coraciimorphae</taxon>
        <taxon>Trogoniformes</taxon>
        <taxon>Trogonidae</taxon>
        <taxon>Apaloderma</taxon>
    </lineage>
</organism>
<evidence type="ECO:0000313" key="2">
    <source>
        <dbReference type="EMBL" id="KFP83824.1"/>
    </source>
</evidence>
<dbReference type="InterPro" id="IPR008979">
    <property type="entry name" value="Galactose-bd-like_sf"/>
</dbReference>
<evidence type="ECO:0000313" key="3">
    <source>
        <dbReference type="Proteomes" id="UP000054244"/>
    </source>
</evidence>
<keyword evidence="3" id="KW-1185">Reference proteome</keyword>
<dbReference type="Proteomes" id="UP000054244">
    <property type="component" value="Unassembled WGS sequence"/>
</dbReference>
<feature type="non-terminal residue" evidence="2">
    <location>
        <position position="1"/>
    </location>
</feature>
<dbReference type="SUPFAM" id="SSF49785">
    <property type="entry name" value="Galactose-binding domain-like"/>
    <property type="match status" value="1"/>
</dbReference>